<evidence type="ECO:0000256" key="4">
    <source>
        <dbReference type="ARBA" id="ARBA00023136"/>
    </source>
</evidence>
<proteinExistence type="predicted"/>
<accession>A0ABM4WFA3</accession>
<evidence type="ECO:0000313" key="8">
    <source>
        <dbReference type="Proteomes" id="UP001652660"/>
    </source>
</evidence>
<keyword evidence="8" id="KW-1185">Reference proteome</keyword>
<evidence type="ECO:0000256" key="2">
    <source>
        <dbReference type="ARBA" id="ARBA00022692"/>
    </source>
</evidence>
<dbReference type="InterPro" id="IPR044839">
    <property type="entry name" value="NDR1-like"/>
</dbReference>
<feature type="compositionally biased region" description="Low complexity" evidence="5">
    <location>
        <begin position="36"/>
        <end position="49"/>
    </location>
</feature>
<keyword evidence="3 6" id="KW-1133">Transmembrane helix</keyword>
<evidence type="ECO:0000256" key="3">
    <source>
        <dbReference type="ARBA" id="ARBA00022989"/>
    </source>
</evidence>
<keyword evidence="4 6" id="KW-0472">Membrane</keyword>
<reference evidence="9" key="2">
    <citation type="submission" date="2025-08" db="UniProtKB">
        <authorList>
            <consortium name="RefSeq"/>
        </authorList>
    </citation>
    <scope>IDENTIFICATION</scope>
    <source>
        <tissue evidence="9">Leaves</tissue>
    </source>
</reference>
<dbReference type="Pfam" id="PF03168">
    <property type="entry name" value="LEA_2"/>
    <property type="match status" value="1"/>
</dbReference>
<feature type="compositionally biased region" description="Pro residues" evidence="5">
    <location>
        <begin position="50"/>
        <end position="63"/>
    </location>
</feature>
<sequence length="289" mass="31298">MTDYHKVHPAGESSSSLEQPAMATTVKRPEKKSSEAPLLPAGSAQSSSPSSPPPAEKPLPAPPGTYVIQVPKDQIFSYPPPENASNFQKLSSRKPRRSCCRLCVCYTVFVLFLVIVAAAISAGVLYLVYRPKAPKYAVLDVAIRGLNSTSTSAMSPEFDVSIRAENPNKKIGIYYLSGSEIQVSHGDVGLSNGALPVFYQPSKNVTVFQTALKGSDVVLSDDVRLAMANELRKGNVPFRLNIKAPVKIKVGSVKTWKITVKVKCDVAVDALNQQSKIVSKDCDYSVKLW</sequence>
<dbReference type="PANTHER" id="PTHR31234:SF70">
    <property type="entry name" value="LATE EMBRYOGENESIS ABUNDANT PROTEIN LEA-2 SUBGROUP DOMAIN-CONTAINING PROTEIN"/>
    <property type="match status" value="1"/>
</dbReference>
<dbReference type="InterPro" id="IPR004864">
    <property type="entry name" value="LEA_2"/>
</dbReference>
<feature type="region of interest" description="Disordered" evidence="5">
    <location>
        <begin position="1"/>
        <end position="63"/>
    </location>
</feature>
<dbReference type="Proteomes" id="UP001652660">
    <property type="component" value="Chromosome 1c"/>
</dbReference>
<reference evidence="8" key="1">
    <citation type="journal article" date="2025" name="Foods">
        <title>Unveiling the Microbial Signatures of Arabica Coffee Cherries: Insights into Ripeness Specific Diversity, Functional Traits, and Implications for Quality and Safety.</title>
        <authorList>
            <consortium name="RefSeq"/>
            <person name="Tenea G.N."/>
            <person name="Cifuentes V."/>
            <person name="Reyes P."/>
            <person name="Cevallos-Vallejos M."/>
        </authorList>
    </citation>
    <scope>NUCLEOTIDE SEQUENCE [LARGE SCALE GENOMIC DNA]</scope>
</reference>
<organism evidence="8 9">
    <name type="scientific">Coffea arabica</name>
    <name type="common">Arabian coffee</name>
    <dbReference type="NCBI Taxonomy" id="13443"/>
    <lineage>
        <taxon>Eukaryota</taxon>
        <taxon>Viridiplantae</taxon>
        <taxon>Streptophyta</taxon>
        <taxon>Embryophyta</taxon>
        <taxon>Tracheophyta</taxon>
        <taxon>Spermatophyta</taxon>
        <taxon>Magnoliopsida</taxon>
        <taxon>eudicotyledons</taxon>
        <taxon>Gunneridae</taxon>
        <taxon>Pentapetalae</taxon>
        <taxon>asterids</taxon>
        <taxon>lamiids</taxon>
        <taxon>Gentianales</taxon>
        <taxon>Rubiaceae</taxon>
        <taxon>Ixoroideae</taxon>
        <taxon>Gardenieae complex</taxon>
        <taxon>Bertiereae - Coffeeae clade</taxon>
        <taxon>Coffeeae</taxon>
        <taxon>Coffea</taxon>
    </lineage>
</organism>
<feature type="transmembrane region" description="Helical" evidence="6">
    <location>
        <begin position="103"/>
        <end position="129"/>
    </location>
</feature>
<dbReference type="PANTHER" id="PTHR31234">
    <property type="entry name" value="LATE EMBRYOGENESIS ABUNDANT (LEA) HYDROXYPROLINE-RICH GLYCOPROTEIN FAMILY"/>
    <property type="match status" value="1"/>
</dbReference>
<gene>
    <name evidence="9" type="primary">LOC113725321</name>
</gene>
<evidence type="ECO:0000256" key="6">
    <source>
        <dbReference type="SAM" id="Phobius"/>
    </source>
</evidence>
<dbReference type="GeneID" id="113725321"/>
<feature type="domain" description="Late embryogenesis abundant protein LEA-2 subgroup" evidence="7">
    <location>
        <begin position="162"/>
        <end position="264"/>
    </location>
</feature>
<evidence type="ECO:0000256" key="1">
    <source>
        <dbReference type="ARBA" id="ARBA00004167"/>
    </source>
</evidence>
<protein>
    <submittedName>
        <fullName evidence="9">NDR1/HIN1-like protein 13</fullName>
    </submittedName>
</protein>
<evidence type="ECO:0000256" key="5">
    <source>
        <dbReference type="SAM" id="MobiDB-lite"/>
    </source>
</evidence>
<keyword evidence="2 6" id="KW-0812">Transmembrane</keyword>
<comment type="subcellular location">
    <subcellularLocation>
        <location evidence="1">Membrane</location>
        <topology evidence="1">Single-pass membrane protein</topology>
    </subcellularLocation>
</comment>
<dbReference type="RefSeq" id="XP_071930466.1">
    <property type="nucleotide sequence ID" value="XM_072074365.1"/>
</dbReference>
<evidence type="ECO:0000259" key="7">
    <source>
        <dbReference type="Pfam" id="PF03168"/>
    </source>
</evidence>
<name>A0ABM4WFA3_COFAR</name>
<evidence type="ECO:0000313" key="9">
    <source>
        <dbReference type="RefSeq" id="XP_071930466.1"/>
    </source>
</evidence>